<evidence type="ECO:0000256" key="6">
    <source>
        <dbReference type="ARBA" id="ARBA00022833"/>
    </source>
</evidence>
<name>A0A6P7H6M6_DIAVI</name>
<evidence type="ECO:0000313" key="13">
    <source>
        <dbReference type="RefSeq" id="XP_028154212.1"/>
    </source>
</evidence>
<keyword evidence="6" id="KW-0862">Zinc</keyword>
<dbReference type="GO" id="GO:0005634">
    <property type="term" value="C:nucleus"/>
    <property type="evidence" value="ECO:0007669"/>
    <property type="project" value="UniProtKB-SubCell"/>
</dbReference>
<evidence type="ECO:0000256" key="11">
    <source>
        <dbReference type="PROSITE-ProRule" id="PRU00042"/>
    </source>
</evidence>
<evidence type="ECO:0000256" key="4">
    <source>
        <dbReference type="ARBA" id="ARBA00022737"/>
    </source>
</evidence>
<feature type="domain" description="C2H2-type" evidence="12">
    <location>
        <begin position="49"/>
        <end position="76"/>
    </location>
</feature>
<dbReference type="PROSITE" id="PS50157">
    <property type="entry name" value="ZINC_FINGER_C2H2_2"/>
    <property type="match status" value="3"/>
</dbReference>
<keyword evidence="8" id="KW-0238">DNA-binding</keyword>
<dbReference type="PROSITE" id="PS00028">
    <property type="entry name" value="ZINC_FINGER_C2H2_1"/>
    <property type="match status" value="2"/>
</dbReference>
<dbReference type="InterPro" id="IPR013087">
    <property type="entry name" value="Znf_C2H2_type"/>
</dbReference>
<dbReference type="InParanoid" id="A0A6P7H6M6"/>
<evidence type="ECO:0000256" key="5">
    <source>
        <dbReference type="ARBA" id="ARBA00022771"/>
    </source>
</evidence>
<evidence type="ECO:0000256" key="8">
    <source>
        <dbReference type="ARBA" id="ARBA00023125"/>
    </source>
</evidence>
<comment type="similarity">
    <text evidence="2">Belongs to the krueppel C2H2-type zinc-finger protein family.</text>
</comment>
<evidence type="ECO:0000256" key="2">
    <source>
        <dbReference type="ARBA" id="ARBA00006991"/>
    </source>
</evidence>
<feature type="domain" description="C2H2-type" evidence="12">
    <location>
        <begin position="77"/>
        <end position="100"/>
    </location>
</feature>
<evidence type="ECO:0000256" key="1">
    <source>
        <dbReference type="ARBA" id="ARBA00004123"/>
    </source>
</evidence>
<feature type="non-terminal residue" evidence="13">
    <location>
        <position position="1"/>
    </location>
</feature>
<evidence type="ECO:0000259" key="12">
    <source>
        <dbReference type="PROSITE" id="PS50157"/>
    </source>
</evidence>
<dbReference type="GO" id="GO:0000981">
    <property type="term" value="F:DNA-binding transcription factor activity, RNA polymerase II-specific"/>
    <property type="evidence" value="ECO:0007669"/>
    <property type="project" value="TreeGrafter"/>
</dbReference>
<dbReference type="AlphaFoldDB" id="A0A6P7H6M6"/>
<dbReference type="GO" id="GO:0008270">
    <property type="term" value="F:zinc ion binding"/>
    <property type="evidence" value="ECO:0007669"/>
    <property type="project" value="UniProtKB-KW"/>
</dbReference>
<keyword evidence="4" id="KW-0677">Repeat</keyword>
<accession>A0A6P7H6M6</accession>
<organism evidence="13">
    <name type="scientific">Diabrotica virgifera virgifera</name>
    <name type="common">western corn rootworm</name>
    <dbReference type="NCBI Taxonomy" id="50390"/>
    <lineage>
        <taxon>Eukaryota</taxon>
        <taxon>Metazoa</taxon>
        <taxon>Ecdysozoa</taxon>
        <taxon>Arthropoda</taxon>
        <taxon>Hexapoda</taxon>
        <taxon>Insecta</taxon>
        <taxon>Pterygota</taxon>
        <taxon>Neoptera</taxon>
        <taxon>Endopterygota</taxon>
        <taxon>Coleoptera</taxon>
        <taxon>Polyphaga</taxon>
        <taxon>Cucujiformia</taxon>
        <taxon>Chrysomeloidea</taxon>
        <taxon>Chrysomelidae</taxon>
        <taxon>Galerucinae</taxon>
        <taxon>Diabroticina</taxon>
        <taxon>Diabroticites</taxon>
        <taxon>Diabrotica</taxon>
    </lineage>
</organism>
<comment type="subcellular location">
    <subcellularLocation>
        <location evidence="1">Nucleus</location>
    </subcellularLocation>
</comment>
<proteinExistence type="inferred from homology"/>
<dbReference type="GO" id="GO:0000978">
    <property type="term" value="F:RNA polymerase II cis-regulatory region sequence-specific DNA binding"/>
    <property type="evidence" value="ECO:0007669"/>
    <property type="project" value="TreeGrafter"/>
</dbReference>
<evidence type="ECO:0000256" key="10">
    <source>
        <dbReference type="ARBA" id="ARBA00023242"/>
    </source>
</evidence>
<dbReference type="FunFam" id="3.30.160.60:FF:001465">
    <property type="entry name" value="Zinc finger protein 560"/>
    <property type="match status" value="1"/>
</dbReference>
<keyword evidence="7" id="KW-0805">Transcription regulation</keyword>
<evidence type="ECO:0000256" key="7">
    <source>
        <dbReference type="ARBA" id="ARBA00023015"/>
    </source>
</evidence>
<dbReference type="SUPFAM" id="SSF57667">
    <property type="entry name" value="beta-beta-alpha zinc fingers"/>
    <property type="match status" value="2"/>
</dbReference>
<protein>
    <submittedName>
        <fullName evidence="13">Protein krueppel-like</fullName>
    </submittedName>
</protein>
<keyword evidence="3" id="KW-0479">Metal-binding</keyword>
<dbReference type="Pfam" id="PF00096">
    <property type="entry name" value="zf-C2H2"/>
    <property type="match status" value="2"/>
</dbReference>
<dbReference type="PANTHER" id="PTHR23235">
    <property type="entry name" value="KRUEPPEL-LIKE TRANSCRIPTION FACTOR"/>
    <property type="match status" value="1"/>
</dbReference>
<dbReference type="GO" id="GO:0000122">
    <property type="term" value="P:negative regulation of transcription by RNA polymerase II"/>
    <property type="evidence" value="ECO:0007669"/>
    <property type="project" value="UniProtKB-ARBA"/>
</dbReference>
<dbReference type="RefSeq" id="XP_028154212.1">
    <property type="nucleotide sequence ID" value="XM_028298411.1"/>
</dbReference>
<keyword evidence="9" id="KW-0804">Transcription</keyword>
<evidence type="ECO:0000256" key="9">
    <source>
        <dbReference type="ARBA" id="ARBA00023163"/>
    </source>
</evidence>
<reference evidence="13" key="1">
    <citation type="submission" date="2025-08" db="UniProtKB">
        <authorList>
            <consortium name="RefSeq"/>
        </authorList>
    </citation>
    <scope>IDENTIFICATION</scope>
    <source>
        <tissue evidence="13">Whole insect</tissue>
    </source>
</reference>
<keyword evidence="5 11" id="KW-0863">Zinc-finger</keyword>
<sequence>CLQDQDEPKMETTETLIEDSSYDVNYMSQHSKGKTFNKNEKVATRQSRYKCEICLKEFSQLSNLKAHLTVHTGETPYKCEQFTTKHGLKYHLRVHTGEKPYKCEICIKRFAIKGNLNKHLRVHTEEKSISVKFV</sequence>
<dbReference type="InterPro" id="IPR036236">
    <property type="entry name" value="Znf_C2H2_sf"/>
</dbReference>
<feature type="domain" description="C2H2-type" evidence="12">
    <location>
        <begin position="101"/>
        <end position="128"/>
    </location>
</feature>
<dbReference type="FunFam" id="3.30.160.60:FF:000862">
    <property type="entry name" value="zinc finger protein 697"/>
    <property type="match status" value="1"/>
</dbReference>
<gene>
    <name evidence="13" type="primary">LOC114347737</name>
</gene>
<keyword evidence="10" id="KW-0539">Nucleus</keyword>
<evidence type="ECO:0000256" key="3">
    <source>
        <dbReference type="ARBA" id="ARBA00022723"/>
    </source>
</evidence>
<dbReference type="PANTHER" id="PTHR23235:SF142">
    <property type="entry name" value="ZINC FINGER PROTEIN 384"/>
    <property type="match status" value="1"/>
</dbReference>
<dbReference type="SMART" id="SM00355">
    <property type="entry name" value="ZnF_C2H2"/>
    <property type="match status" value="3"/>
</dbReference>
<dbReference type="Gene3D" id="3.30.160.60">
    <property type="entry name" value="Classic Zinc Finger"/>
    <property type="match status" value="3"/>
</dbReference>